<dbReference type="EMBL" id="LLZZ01000123">
    <property type="protein sequence ID" value="KTB02669.1"/>
    <property type="molecule type" value="Genomic_DNA"/>
</dbReference>
<dbReference type="PhylomeDB" id="A0A0W0EAS1"/>
<dbReference type="VEuPathDB" id="FungiDB:GW608_K08503"/>
<accession>A0A0W0EAS1</accession>
<evidence type="ECO:0000256" key="4">
    <source>
        <dbReference type="ARBA" id="ARBA00038402"/>
    </source>
</evidence>
<comment type="similarity">
    <text evidence="4">Belongs to the eukaryotic/archaeal RNase P protein component 4 family.</text>
</comment>
<dbReference type="InterPro" id="IPR007175">
    <property type="entry name" value="Rpr2/Snm1/Rpp21"/>
</dbReference>
<dbReference type="AlphaFoldDB" id="A0A0W0EAS1"/>
<dbReference type="PANTHER" id="PTHR14742">
    <property type="entry name" value="RIBONUCLEASE P SUBUNIT P21"/>
    <property type="match status" value="1"/>
</dbReference>
<evidence type="ECO:0000313" key="5">
    <source>
        <dbReference type="EMBL" id="KTB02669.1"/>
    </source>
</evidence>
<dbReference type="GO" id="GO:0046872">
    <property type="term" value="F:metal ion binding"/>
    <property type="evidence" value="ECO:0007669"/>
    <property type="project" value="UniProtKB-KW"/>
</dbReference>
<dbReference type="VEuPathDB" id="FungiDB:GVI51_K08569"/>
<keyword evidence="3" id="KW-0862">Zinc</keyword>
<reference evidence="5 6" key="1">
    <citation type="submission" date="2015-10" db="EMBL/GenBank/DDBJ databases">
        <title>Draft genomes sequences of Candida glabrata isolates 1A, 1B, 2A, 2B, 3A and 3B.</title>
        <authorList>
            <person name="Haavelsrud O.E."/>
            <person name="Gaustad P."/>
        </authorList>
    </citation>
    <scope>NUCLEOTIDE SEQUENCE [LARGE SCALE GENOMIC DNA]</scope>
    <source>
        <strain evidence="5">910700640</strain>
    </source>
</reference>
<comment type="caution">
    <text evidence="5">The sequence shown here is derived from an EMBL/GenBank/DDBJ whole genome shotgun (WGS) entry which is preliminary data.</text>
</comment>
<evidence type="ECO:0000256" key="3">
    <source>
        <dbReference type="ARBA" id="ARBA00022833"/>
    </source>
</evidence>
<dbReference type="GO" id="GO:0005655">
    <property type="term" value="C:nucleolar ribonuclease P complex"/>
    <property type="evidence" value="ECO:0007669"/>
    <property type="project" value="TreeGrafter"/>
</dbReference>
<sequence length="128" mass="14416">MAKVKKGKGKGNGGGREHFQRVNYLAQLSRHVAQATGDVSLTQLYNRNLVQVSHKTKTRLSPSLKRSMCKQCKIAQIPTITTKVSVEKHTGCLAIECQCHQRPHKSKRVNNKRSVKRFPINACRSLDH</sequence>
<keyword evidence="1" id="KW-0819">tRNA processing</keyword>
<proteinExistence type="inferred from homology"/>
<dbReference type="Pfam" id="PF04032">
    <property type="entry name" value="Rpr2"/>
    <property type="match status" value="1"/>
</dbReference>
<name>A0A0W0EAS1_CANGB</name>
<evidence type="ECO:0000313" key="6">
    <source>
        <dbReference type="Proteomes" id="UP000054886"/>
    </source>
</evidence>
<dbReference type="OrthoDB" id="128536at2759"/>
<dbReference type="Proteomes" id="UP000054886">
    <property type="component" value="Unassembled WGS sequence"/>
</dbReference>
<gene>
    <name evidence="5" type="ORF">AO440_003618</name>
</gene>
<dbReference type="VEuPathDB" id="FungiDB:CAGL0K08712g"/>
<dbReference type="VEuPathDB" id="FungiDB:GWK60_K08525"/>
<organism evidence="5 6">
    <name type="scientific">Candida glabrata</name>
    <name type="common">Yeast</name>
    <name type="synonym">Torulopsis glabrata</name>
    <dbReference type="NCBI Taxonomy" id="5478"/>
    <lineage>
        <taxon>Eukaryota</taxon>
        <taxon>Fungi</taxon>
        <taxon>Dikarya</taxon>
        <taxon>Ascomycota</taxon>
        <taxon>Saccharomycotina</taxon>
        <taxon>Saccharomycetes</taxon>
        <taxon>Saccharomycetales</taxon>
        <taxon>Saccharomycetaceae</taxon>
        <taxon>Nakaseomyces</taxon>
    </lineage>
</organism>
<keyword evidence="2" id="KW-0479">Metal-binding</keyword>
<dbReference type="VEuPathDB" id="FungiDB:B1J91_K08712g"/>
<protein>
    <submittedName>
        <fullName evidence="5">Ribonuclease P protein subunit RPR2</fullName>
    </submittedName>
</protein>
<evidence type="ECO:0000256" key="2">
    <source>
        <dbReference type="ARBA" id="ARBA00022723"/>
    </source>
</evidence>
<dbReference type="GO" id="GO:0008033">
    <property type="term" value="P:tRNA processing"/>
    <property type="evidence" value="ECO:0007669"/>
    <property type="project" value="UniProtKB-KW"/>
</dbReference>
<dbReference type="PANTHER" id="PTHR14742:SF0">
    <property type="entry name" value="RIBONUCLEASE P PROTEIN SUBUNIT P21"/>
    <property type="match status" value="1"/>
</dbReference>
<evidence type="ECO:0000256" key="1">
    <source>
        <dbReference type="ARBA" id="ARBA00022694"/>
    </source>
</evidence>